<dbReference type="InterPro" id="IPR009000">
    <property type="entry name" value="Transl_B-barrel_sf"/>
</dbReference>
<evidence type="ECO:0000313" key="8">
    <source>
        <dbReference type="Proteomes" id="UP000036681"/>
    </source>
</evidence>
<dbReference type="InterPro" id="IPR013320">
    <property type="entry name" value="ConA-like_dom_sf"/>
</dbReference>
<keyword evidence="2" id="KW-0689">Ribosomal protein</keyword>
<protein>
    <recommendedName>
        <fullName evidence="4">Large ribosomal subunit protein uL3m</fullName>
    </recommendedName>
    <alternativeName>
        <fullName evidence="5">39S ribosomal protein L3, mitochondrial</fullName>
    </alternativeName>
</protein>
<evidence type="ECO:0000313" key="9">
    <source>
        <dbReference type="WBParaSite" id="ALUE_0001383701-mRNA-1"/>
    </source>
</evidence>
<dbReference type="FunFam" id="2.40.30.10:FF:000169">
    <property type="entry name" value="50S ribosomal protein L3"/>
    <property type="match status" value="1"/>
</dbReference>
<dbReference type="SUPFAM" id="SSF50447">
    <property type="entry name" value="Translation proteins"/>
    <property type="match status" value="1"/>
</dbReference>
<dbReference type="SUPFAM" id="SSF49899">
    <property type="entry name" value="Concanavalin A-like lectins/glucanases"/>
    <property type="match status" value="1"/>
</dbReference>
<feature type="region of interest" description="Disordered" evidence="6">
    <location>
        <begin position="342"/>
        <end position="413"/>
    </location>
</feature>
<feature type="compositionally biased region" description="Low complexity" evidence="6">
    <location>
        <begin position="367"/>
        <end position="376"/>
    </location>
</feature>
<dbReference type="AlphaFoldDB" id="A0A0M3I8W6"/>
<evidence type="ECO:0000256" key="6">
    <source>
        <dbReference type="SAM" id="MobiDB-lite"/>
    </source>
</evidence>
<evidence type="ECO:0000256" key="4">
    <source>
        <dbReference type="ARBA" id="ARBA00035209"/>
    </source>
</evidence>
<proteinExistence type="inferred from homology"/>
<dbReference type="PANTHER" id="PTHR11229:SF8">
    <property type="entry name" value="LARGE RIBOSOMAL SUBUNIT PROTEIN UL3M"/>
    <property type="match status" value="1"/>
</dbReference>
<dbReference type="Gene3D" id="1.20.1280.50">
    <property type="match status" value="1"/>
</dbReference>
<feature type="domain" description="F-box" evidence="7">
    <location>
        <begin position="501"/>
        <end position="549"/>
    </location>
</feature>
<dbReference type="InterPro" id="IPR019927">
    <property type="entry name" value="Ribosomal_uL3_bac/org-type"/>
</dbReference>
<dbReference type="WBParaSite" id="ALUE_0001383701-mRNA-1">
    <property type="protein sequence ID" value="ALUE_0001383701-mRNA-1"/>
    <property type="gene ID" value="ALUE_0001383701"/>
</dbReference>
<dbReference type="InterPro" id="IPR001810">
    <property type="entry name" value="F-box_dom"/>
</dbReference>
<dbReference type="PANTHER" id="PTHR11229">
    <property type="entry name" value="50S RIBOSOMAL PROTEIN L3"/>
    <property type="match status" value="1"/>
</dbReference>
<dbReference type="SUPFAM" id="SSF81383">
    <property type="entry name" value="F-box domain"/>
    <property type="match status" value="1"/>
</dbReference>
<dbReference type="InterPro" id="IPR043136">
    <property type="entry name" value="B30.2/SPRY_sf"/>
</dbReference>
<dbReference type="GO" id="GO:0005762">
    <property type="term" value="C:mitochondrial large ribosomal subunit"/>
    <property type="evidence" value="ECO:0007669"/>
    <property type="project" value="TreeGrafter"/>
</dbReference>
<reference evidence="9" key="1">
    <citation type="submission" date="2017-02" db="UniProtKB">
        <authorList>
            <consortium name="WormBaseParasite"/>
        </authorList>
    </citation>
    <scope>IDENTIFICATION</scope>
</reference>
<dbReference type="CDD" id="cd09917">
    <property type="entry name" value="F-box_SF"/>
    <property type="match status" value="1"/>
</dbReference>
<accession>A0A0M3I8W6</accession>
<keyword evidence="8" id="KW-1185">Reference proteome</keyword>
<dbReference type="Gene3D" id="2.40.30.10">
    <property type="entry name" value="Translation factors"/>
    <property type="match status" value="2"/>
</dbReference>
<evidence type="ECO:0000259" key="7">
    <source>
        <dbReference type="PROSITE" id="PS50181"/>
    </source>
</evidence>
<dbReference type="Proteomes" id="UP000036681">
    <property type="component" value="Unplaced"/>
</dbReference>
<evidence type="ECO:0000256" key="1">
    <source>
        <dbReference type="ARBA" id="ARBA00006540"/>
    </source>
</evidence>
<dbReference type="InterPro" id="IPR036047">
    <property type="entry name" value="F-box-like_dom_sf"/>
</dbReference>
<sequence>MLRVLNSLVKGGVGYGENMVLVGSVLGTVNCWQCVQIRGRRRTLTPPPWIPQKEERIFEQLEPETEELLRQVIEQEKSGYIPSWRSRDESPLREELVSNVKAGEGNEWTPNSKRVGLLARKLGMLPQWLNNGTRVLCTMLEFPENCVVSAIDPETWYRKSIVGKKKAFGIQGPMWKVTVGAVNADPSKFTHVYRDIFMRQGLPVKQHLGSFVVTEDAVVAPGTPLHVCHFSVGQYIAVTGRTIDWGFQGGMHRWGMKGMPANRTTKSHRRIGSIGSTGDARVWPGKRMPGHMGYEWVTTSGLEVLRINPGKQVMYIKGCVPGEVGEILLVKDCLQPSKRVKNPPFPTFFPPDQTADSSKEAPEEVEVPAAPNAPVPSKRVKNPPFPTFFPPDQTADSSKEAPEEAEVPAAPNAPVVAPNGEIFASKLFRFSSPSIVFTEEHETKLPGRDKTRAKIAKDRKEPTRNKKVRLARHRPERRQEAGSASGERSSLNAQASRPPRAISAARLPHGVLLSIFEYVDLKDLAACMRVCRHWWAVLEYQDSIVWERLAHRIVPEEAINDPCLLSETPSFKEKIRAYFFAWNPNDSSKNNYLRPNGFTVHRNPVAQSTDGIRGKIGVSSGIHAWEFTWEGPLGTVACIGVGSK</sequence>
<keyword evidence="3" id="KW-0687">Ribonucleoprotein</keyword>
<comment type="similarity">
    <text evidence="1">Belongs to the universal ribosomal protein uL3 family.</text>
</comment>
<dbReference type="InterPro" id="IPR000597">
    <property type="entry name" value="Ribosomal_uL3"/>
</dbReference>
<organism evidence="8 9">
    <name type="scientific">Ascaris lumbricoides</name>
    <name type="common">Giant roundworm</name>
    <dbReference type="NCBI Taxonomy" id="6252"/>
    <lineage>
        <taxon>Eukaryota</taxon>
        <taxon>Metazoa</taxon>
        <taxon>Ecdysozoa</taxon>
        <taxon>Nematoda</taxon>
        <taxon>Chromadorea</taxon>
        <taxon>Rhabditida</taxon>
        <taxon>Spirurina</taxon>
        <taxon>Ascaridomorpha</taxon>
        <taxon>Ascaridoidea</taxon>
        <taxon>Ascarididae</taxon>
        <taxon>Ascaris</taxon>
    </lineage>
</organism>
<dbReference type="GO" id="GO:0006412">
    <property type="term" value="P:translation"/>
    <property type="evidence" value="ECO:0007669"/>
    <property type="project" value="InterPro"/>
</dbReference>
<dbReference type="SMART" id="SM00256">
    <property type="entry name" value="FBOX"/>
    <property type="match status" value="1"/>
</dbReference>
<feature type="region of interest" description="Disordered" evidence="6">
    <location>
        <begin position="258"/>
        <end position="279"/>
    </location>
</feature>
<dbReference type="Gene3D" id="2.60.120.920">
    <property type="match status" value="1"/>
</dbReference>
<feature type="compositionally biased region" description="Basic and acidic residues" evidence="6">
    <location>
        <begin position="439"/>
        <end position="464"/>
    </location>
</feature>
<evidence type="ECO:0000256" key="3">
    <source>
        <dbReference type="ARBA" id="ARBA00023274"/>
    </source>
</evidence>
<feature type="region of interest" description="Disordered" evidence="6">
    <location>
        <begin position="439"/>
        <end position="499"/>
    </location>
</feature>
<evidence type="ECO:0000256" key="5">
    <source>
        <dbReference type="ARBA" id="ARBA00035396"/>
    </source>
</evidence>
<evidence type="ECO:0000256" key="2">
    <source>
        <dbReference type="ARBA" id="ARBA00022980"/>
    </source>
</evidence>
<dbReference type="PROSITE" id="PS50181">
    <property type="entry name" value="FBOX"/>
    <property type="match status" value="1"/>
</dbReference>
<name>A0A0M3I8W6_ASCLU</name>
<dbReference type="Pfam" id="PF12937">
    <property type="entry name" value="F-box-like"/>
    <property type="match status" value="1"/>
</dbReference>
<dbReference type="Pfam" id="PF00297">
    <property type="entry name" value="Ribosomal_L3"/>
    <property type="match status" value="1"/>
</dbReference>
<feature type="compositionally biased region" description="Basic residues" evidence="6">
    <location>
        <begin position="465"/>
        <end position="476"/>
    </location>
</feature>
<dbReference type="GO" id="GO:0003735">
    <property type="term" value="F:structural constituent of ribosome"/>
    <property type="evidence" value="ECO:0007669"/>
    <property type="project" value="InterPro"/>
</dbReference>